<proteinExistence type="predicted"/>
<dbReference type="Proteomes" id="UP000279833">
    <property type="component" value="Unassembled WGS sequence"/>
</dbReference>
<dbReference type="AlphaFoldDB" id="A0A183K335"/>
<gene>
    <name evidence="1" type="ORF">SCUD_LOCUS9400</name>
</gene>
<evidence type="ECO:0000313" key="2">
    <source>
        <dbReference type="Proteomes" id="UP000279833"/>
    </source>
</evidence>
<reference evidence="1 2" key="2">
    <citation type="submission" date="2018-11" db="EMBL/GenBank/DDBJ databases">
        <authorList>
            <consortium name="Pathogen Informatics"/>
        </authorList>
    </citation>
    <scope>NUCLEOTIDE SEQUENCE [LARGE SCALE GENOMIC DNA]</scope>
    <source>
        <strain evidence="1">Dakar</strain>
        <strain evidence="2">Dakar, Senegal</strain>
    </source>
</reference>
<protein>
    <submittedName>
        <fullName evidence="3">Kinetochore protein Spc24</fullName>
    </submittedName>
</protein>
<evidence type="ECO:0000313" key="3">
    <source>
        <dbReference type="WBParaSite" id="SCUD_0000940001-mRNA-1"/>
    </source>
</evidence>
<dbReference type="EMBL" id="UZAK01033209">
    <property type="protein sequence ID" value="VDP35430.1"/>
    <property type="molecule type" value="Genomic_DNA"/>
</dbReference>
<name>A0A183K335_9TREM</name>
<keyword evidence="2" id="KW-1185">Reference proteome</keyword>
<dbReference type="WBParaSite" id="SCUD_0000940001-mRNA-1">
    <property type="protein sequence ID" value="SCUD_0000940001-mRNA-1"/>
    <property type="gene ID" value="SCUD_0000940001"/>
</dbReference>
<organism evidence="3">
    <name type="scientific">Schistosoma curassoni</name>
    <dbReference type="NCBI Taxonomy" id="6186"/>
    <lineage>
        <taxon>Eukaryota</taxon>
        <taxon>Metazoa</taxon>
        <taxon>Spiralia</taxon>
        <taxon>Lophotrochozoa</taxon>
        <taxon>Platyhelminthes</taxon>
        <taxon>Trematoda</taxon>
        <taxon>Digenea</taxon>
        <taxon>Strigeidida</taxon>
        <taxon>Schistosomatoidea</taxon>
        <taxon>Schistosomatidae</taxon>
        <taxon>Schistosoma</taxon>
    </lineage>
</organism>
<accession>A0A183K335</accession>
<sequence>METGQTALQSFNIAFLQHTGKLSEFKITLNNRFQTLQDLLKEEQQTITKYNWKGTREALTSTCQEVLCRKKHHHKEWMSVENWRTTTTKQKNTIIYKQLSTKDTQCLLIVYHQ</sequence>
<evidence type="ECO:0000313" key="1">
    <source>
        <dbReference type="EMBL" id="VDP35430.1"/>
    </source>
</evidence>
<reference evidence="3" key="1">
    <citation type="submission" date="2016-06" db="UniProtKB">
        <authorList>
            <consortium name="WormBaseParasite"/>
        </authorList>
    </citation>
    <scope>IDENTIFICATION</scope>
</reference>